<dbReference type="SMART" id="SM00892">
    <property type="entry name" value="Endonuclease_NS"/>
    <property type="match status" value="1"/>
</dbReference>
<feature type="signal peptide" evidence="1">
    <location>
        <begin position="1"/>
        <end position="19"/>
    </location>
</feature>
<evidence type="ECO:0000256" key="1">
    <source>
        <dbReference type="SAM" id="SignalP"/>
    </source>
</evidence>
<dbReference type="InterPro" id="IPR040255">
    <property type="entry name" value="Non-specific_endonuclease"/>
</dbReference>
<evidence type="ECO:0000313" key="4">
    <source>
        <dbReference type="EMBL" id="OYP54371.1"/>
    </source>
</evidence>
<organism evidence="4 5">
    <name type="scientific">Segatella bryantii</name>
    <name type="common">Prevotella bryantii</name>
    <dbReference type="NCBI Taxonomy" id="77095"/>
    <lineage>
        <taxon>Bacteria</taxon>
        <taxon>Pseudomonadati</taxon>
        <taxon>Bacteroidota</taxon>
        <taxon>Bacteroidia</taxon>
        <taxon>Bacteroidales</taxon>
        <taxon>Prevotellaceae</taxon>
        <taxon>Segatella</taxon>
    </lineage>
</organism>
<evidence type="ECO:0000313" key="5">
    <source>
        <dbReference type="Proteomes" id="UP000216189"/>
    </source>
</evidence>
<evidence type="ECO:0000259" key="2">
    <source>
        <dbReference type="SMART" id="SM00477"/>
    </source>
</evidence>
<dbReference type="SMART" id="SM00477">
    <property type="entry name" value="NUC"/>
    <property type="match status" value="1"/>
</dbReference>
<feature type="chain" id="PRO_5045893810" evidence="1">
    <location>
        <begin position="20"/>
        <end position="359"/>
    </location>
</feature>
<dbReference type="RefSeq" id="WP_094448667.1">
    <property type="nucleotide sequence ID" value="NZ_CP091802.1"/>
</dbReference>
<dbReference type="InterPro" id="IPR020821">
    <property type="entry name" value="ENPP1-3/EXOG-like_nuc-like"/>
</dbReference>
<feature type="domain" description="DNA/RNA non-specific endonuclease/pyrophosphatase/phosphodiesterase" evidence="3">
    <location>
        <begin position="133"/>
        <end position="339"/>
    </location>
</feature>
<keyword evidence="5" id="KW-1185">Reference proteome</keyword>
<dbReference type="PANTHER" id="PTHR13966">
    <property type="entry name" value="ENDONUCLEASE RELATED"/>
    <property type="match status" value="1"/>
</dbReference>
<protein>
    <submittedName>
        <fullName evidence="4">Nuclease</fullName>
    </submittedName>
</protein>
<dbReference type="SUPFAM" id="SSF54060">
    <property type="entry name" value="His-Me finger endonucleases"/>
    <property type="match status" value="1"/>
</dbReference>
<dbReference type="InterPro" id="IPR001604">
    <property type="entry name" value="Endo_G_ENPP1-like_dom"/>
</dbReference>
<proteinExistence type="predicted"/>
<dbReference type="InterPro" id="IPR044925">
    <property type="entry name" value="His-Me_finger_sf"/>
</dbReference>
<dbReference type="Proteomes" id="UP000216189">
    <property type="component" value="Unassembled WGS sequence"/>
</dbReference>
<feature type="domain" description="ENPP1-3/EXOG-like endonuclease/phosphodiesterase" evidence="2">
    <location>
        <begin position="134"/>
        <end position="339"/>
    </location>
</feature>
<name>A0ABX4EG33_SEGBR</name>
<dbReference type="EMBL" id="NPJF01000043">
    <property type="protein sequence ID" value="OYP54371.1"/>
    <property type="molecule type" value="Genomic_DNA"/>
</dbReference>
<reference evidence="4 5" key="1">
    <citation type="submission" date="2017-08" db="EMBL/GenBank/DDBJ databases">
        <title>Comparative genomics of non-oral Prevotella species.</title>
        <authorList>
            <person name="Accetto T."/>
            <person name="Nograsek B."/>
            <person name="Avgustin G."/>
        </authorList>
    </citation>
    <scope>NUCLEOTIDE SEQUENCE [LARGE SCALE GENOMIC DNA]</scope>
    <source>
        <strain evidence="4 5">TC1-1</strain>
    </source>
</reference>
<dbReference type="Gene3D" id="3.40.570.10">
    <property type="entry name" value="Extracellular Endonuclease, subunit A"/>
    <property type="match status" value="1"/>
</dbReference>
<sequence>MKKFLSLSLCLLSAWVAMAQTTTEKLAHSIYLKNGVTVSFDYNQLDSTRIIYTPEGDSLGIKVYVRGKESADYLYSQIKYVVFWGDGEAAGENLNRNNEADLAKNKEGWRLEFPRFYQGSNRTFEISHYSDVAGVNYSLEWDGDKRANRWTCYEMYDKVLQKAVGRSDNFREDSLIDADCRTTLNDYKNTGYSRGHLCPSYDRLCSRESNDQTFYLSNMQPQNQDHNGGVWANLETKVHDVWSSICDTLYVVKAATIDNEDQILGYTSKSNGEASDSYFHMIIPKYFYMALLAYNKELNSYDALGIWSPHQSNSTTEYITIDELERRTGIDFFCNLPDAIERQVEATVDEDYWGVKVSQ</sequence>
<evidence type="ECO:0000259" key="3">
    <source>
        <dbReference type="SMART" id="SM00892"/>
    </source>
</evidence>
<accession>A0ABX4EG33</accession>
<keyword evidence="1" id="KW-0732">Signal</keyword>
<dbReference type="InterPro" id="IPR044929">
    <property type="entry name" value="DNA/RNA_non-sp_Endonuclease_sf"/>
</dbReference>
<comment type="caution">
    <text evidence="4">The sequence shown here is derived from an EMBL/GenBank/DDBJ whole genome shotgun (WGS) entry which is preliminary data.</text>
</comment>
<dbReference type="PANTHER" id="PTHR13966:SF5">
    <property type="entry name" value="ENDONUCLEASE G, MITOCHONDRIAL"/>
    <property type="match status" value="1"/>
</dbReference>
<gene>
    <name evidence="4" type="ORF">CIK91_08995</name>
</gene>
<dbReference type="Pfam" id="PF01223">
    <property type="entry name" value="Endonuclease_NS"/>
    <property type="match status" value="1"/>
</dbReference>